<accession>A0ABT9MJS6</accession>
<protein>
    <submittedName>
        <fullName evidence="1">Uncharacterized protein</fullName>
    </submittedName>
</protein>
<dbReference type="RefSeq" id="WP_307469753.1">
    <property type="nucleotide sequence ID" value="NZ_JAURUR010000029.1"/>
</dbReference>
<reference evidence="1 2" key="1">
    <citation type="submission" date="2023-07" db="EMBL/GenBank/DDBJ databases">
        <title>Genomic Encyclopedia of Type Strains, Phase IV (KMG-IV): sequencing the most valuable type-strain genomes for metagenomic binning, comparative biology and taxonomic classification.</title>
        <authorList>
            <person name="Goeker M."/>
        </authorList>
    </citation>
    <scope>NUCLEOTIDE SEQUENCE [LARGE SCALE GENOMIC DNA]</scope>
    <source>
        <strain evidence="1 2">NIO-1023</strain>
    </source>
</reference>
<comment type="caution">
    <text evidence="1">The sequence shown here is derived from an EMBL/GenBank/DDBJ whole genome shotgun (WGS) entry which is preliminary data.</text>
</comment>
<dbReference type="EMBL" id="JAURUR010000029">
    <property type="protein sequence ID" value="MDP9766469.1"/>
    <property type="molecule type" value="Genomic_DNA"/>
</dbReference>
<evidence type="ECO:0000313" key="2">
    <source>
        <dbReference type="Proteomes" id="UP001232163"/>
    </source>
</evidence>
<evidence type="ECO:0000313" key="1">
    <source>
        <dbReference type="EMBL" id="MDP9766469.1"/>
    </source>
</evidence>
<proteinExistence type="predicted"/>
<keyword evidence="2" id="KW-1185">Reference proteome</keyword>
<gene>
    <name evidence="1" type="ORF">QO006_003936</name>
</gene>
<name>A0ABT9MJS6_9DEIO</name>
<sequence length="91" mass="9627">MIASTLARSGWPGTLIPWATSMEKRRPIVAGVITIIDREKSGVLVDASPSPRREEGLAAVMLRHAGREGGHVLVGLTGHPGSRDQRCSASS</sequence>
<dbReference type="Proteomes" id="UP001232163">
    <property type="component" value="Unassembled WGS sequence"/>
</dbReference>
<organism evidence="1 2">
    <name type="scientific">Deinococcus enclensis</name>
    <dbReference type="NCBI Taxonomy" id="1049582"/>
    <lineage>
        <taxon>Bacteria</taxon>
        <taxon>Thermotogati</taxon>
        <taxon>Deinococcota</taxon>
        <taxon>Deinococci</taxon>
        <taxon>Deinococcales</taxon>
        <taxon>Deinococcaceae</taxon>
        <taxon>Deinococcus</taxon>
    </lineage>
</organism>